<evidence type="ECO:0000256" key="1">
    <source>
        <dbReference type="SAM" id="MobiDB-lite"/>
    </source>
</evidence>
<reference evidence="3 4" key="1">
    <citation type="submission" date="2016-10" db="EMBL/GenBank/DDBJ databases">
        <authorList>
            <person name="de Groot N.N."/>
        </authorList>
    </citation>
    <scope>NUCLEOTIDE SEQUENCE [LARGE SCALE GENOMIC DNA]</scope>
    <source>
        <strain evidence="3 4">CGMCC 1.6493</strain>
    </source>
</reference>
<name>A0A1I7BWV2_9GAMM</name>
<dbReference type="RefSeq" id="WP_089851034.1">
    <property type="nucleotide sequence ID" value="NZ_FPAQ01000031.1"/>
</dbReference>
<dbReference type="OrthoDB" id="5755451at2"/>
<evidence type="ECO:0000313" key="3">
    <source>
        <dbReference type="EMBL" id="SFT91654.1"/>
    </source>
</evidence>
<protein>
    <submittedName>
        <fullName evidence="3">Uncharacterized protein</fullName>
    </submittedName>
</protein>
<feature type="region of interest" description="Disordered" evidence="1">
    <location>
        <begin position="315"/>
        <end position="338"/>
    </location>
</feature>
<keyword evidence="2" id="KW-0812">Transmembrane</keyword>
<gene>
    <name evidence="3" type="ORF">SAMN04487956_13130</name>
</gene>
<dbReference type="Proteomes" id="UP000199594">
    <property type="component" value="Unassembled WGS sequence"/>
</dbReference>
<proteinExistence type="predicted"/>
<feature type="transmembrane region" description="Helical" evidence="2">
    <location>
        <begin position="159"/>
        <end position="180"/>
    </location>
</feature>
<dbReference type="EMBL" id="FPAQ01000031">
    <property type="protein sequence ID" value="SFT91654.1"/>
    <property type="molecule type" value="Genomic_DNA"/>
</dbReference>
<feature type="compositionally biased region" description="Polar residues" evidence="1">
    <location>
        <begin position="319"/>
        <end position="338"/>
    </location>
</feature>
<evidence type="ECO:0000256" key="2">
    <source>
        <dbReference type="SAM" id="Phobius"/>
    </source>
</evidence>
<organism evidence="3 4">
    <name type="scientific">Halomonas saccharevitans</name>
    <dbReference type="NCBI Taxonomy" id="416872"/>
    <lineage>
        <taxon>Bacteria</taxon>
        <taxon>Pseudomonadati</taxon>
        <taxon>Pseudomonadota</taxon>
        <taxon>Gammaproteobacteria</taxon>
        <taxon>Oceanospirillales</taxon>
        <taxon>Halomonadaceae</taxon>
        <taxon>Halomonas</taxon>
    </lineage>
</organism>
<keyword evidence="2" id="KW-0472">Membrane</keyword>
<evidence type="ECO:0000313" key="4">
    <source>
        <dbReference type="Proteomes" id="UP000199594"/>
    </source>
</evidence>
<accession>A0A1I7BWV2</accession>
<sequence>MQRILRDEGHVLVDPQQPAHRQALIHRHCPPSIGYLFATPREGRNGGLEWWSELPGQPRRLDELAASEQAALEARLSQRLAALGGLIAELERRGDPAAVELRQLPTAAAPETLYSVGGEPLLIRWVPVQPNTTTTRPPASAAAASSLPAAHAARPRRRWLLPVALPLLLGLVLLGLWLLFQHGDRYSLPWLKSHPLTAQEAGTTAPRGEPVLGTGDIQITLRWQGGDDLDLAVTDPSGDTAYFRNPSIPSGGQLDVDSNAGCTGHFQSPVENIFWDSGDNPEGVYVATVSLYSRCSEDRDPIPFKLFIRVNGNTEKRTGTVNDPSSPQAFEFSFSQDR</sequence>
<keyword evidence="2" id="KW-1133">Transmembrane helix</keyword>
<dbReference type="AlphaFoldDB" id="A0A1I7BWV2"/>